<evidence type="ECO:0000313" key="3">
    <source>
        <dbReference type="Proteomes" id="UP000016567"/>
    </source>
</evidence>
<keyword evidence="1" id="KW-0812">Transmembrane</keyword>
<keyword evidence="1" id="KW-1133">Transmembrane helix</keyword>
<protein>
    <recommendedName>
        <fullName evidence="4">Conjugal transfer protein TraN</fullName>
    </recommendedName>
</protein>
<name>U3CA85_9VIBR</name>
<dbReference type="InterPro" id="IPR014121">
    <property type="entry name" value="TraN_Ftype"/>
</dbReference>
<dbReference type="OrthoDB" id="5297981at2"/>
<dbReference type="RefSeq" id="WP_021709052.1">
    <property type="nucleotide sequence ID" value="NZ_BAOB01000002.1"/>
</dbReference>
<dbReference type="STRING" id="1219077.VAZ01S_023_00600"/>
<feature type="transmembrane region" description="Helical" evidence="1">
    <location>
        <begin position="12"/>
        <end position="31"/>
    </location>
</feature>
<gene>
    <name evidence="2" type="ORF">VAZ01S_023_00600</name>
</gene>
<dbReference type="Pfam" id="PF06986">
    <property type="entry name" value="F_T4SS_TraN"/>
    <property type="match status" value="2"/>
</dbReference>
<evidence type="ECO:0000256" key="1">
    <source>
        <dbReference type="SAM" id="Phobius"/>
    </source>
</evidence>
<keyword evidence="3" id="KW-1185">Reference proteome</keyword>
<accession>U3CA85</accession>
<reference evidence="2 3" key="1">
    <citation type="submission" date="2013-09" db="EMBL/GenBank/DDBJ databases">
        <title>Whole genome shotgun sequence of Vibrio azureus NBRC 104587.</title>
        <authorList>
            <person name="Isaki S."/>
            <person name="Hosoyama A."/>
            <person name="Numata M."/>
            <person name="Hashimoto M."/>
            <person name="Hosoyama Y."/>
            <person name="Tsuchikane K."/>
            <person name="Noguchi M."/>
            <person name="Hirakata S."/>
            <person name="Ichikawa N."/>
            <person name="Ohji S."/>
            <person name="Yamazoe A."/>
            <person name="Fujita N."/>
        </authorList>
    </citation>
    <scope>NUCLEOTIDE SEQUENCE [LARGE SCALE GENOMIC DNA]</scope>
    <source>
        <strain evidence="2 3">NBRC 104587</strain>
    </source>
</reference>
<dbReference type="EMBL" id="BATL01000023">
    <property type="protein sequence ID" value="GAD75293.1"/>
    <property type="molecule type" value="Genomic_DNA"/>
</dbReference>
<dbReference type="eggNOG" id="ENOG502Z9Z1">
    <property type="taxonomic scope" value="Bacteria"/>
</dbReference>
<proteinExistence type="predicted"/>
<evidence type="ECO:0008006" key="4">
    <source>
        <dbReference type="Google" id="ProtNLM"/>
    </source>
</evidence>
<dbReference type="Proteomes" id="UP000016567">
    <property type="component" value="Unassembled WGS sequence"/>
</dbReference>
<sequence>MLRDRFDGVVGRLISYVVMITTTLLPLRMAYAQQEFDQAIANANSFGQSMLNQRANPTYDAEGNLLVDGQVYMSQKQITGQRDNDYLPAGVDVYGSDAQTIMQGQAAQKKYEEKTLATAETSGERAYHILKKSISNQKPDLTNDPIWAATDDVFNNLEVIAQDFANCTIDKELVSNGKSYHVPVYKTCERLPAIEDNYSIFHEYEVGVIKHHSGATNIASCGDGCTTLWLGTIGDNYWSGNCTIYEQEMQVEVIQPQAIQSAIVDYAKFDDWFQIYLNGEKVYNGPYPDQFPPETDGRCELSNSWVKRPNINVLNSFRSIPEKGILTFKNRTSVSGNGEGYAKITINYDASDLVYAESWSDQEQIDKAYAIKKQADDGFCEASFTCANMPATVDENGCAVINGIRVCEENFDDNPLSDLGISPFCQRIDIESNCGFNEGQICTTNIEGVETCFDNDTVENNQCAQYENDSTCSYIKTECVEGAEGASGECYVQLDTYDCGFDASTGTTHEEEVLRCDGQIQCIGESCYSPERDLANNDFGEVNAYLEMLRYAQADMTCEGIPERPFDPVNPPDRYEPVPSCPAGSVYDKTSGKCLAQTACTYSDNDFFAVSRRDGIQVLLNNMVVANEPSVLTCTTLIKNDSAYTCGEARKNVGTDTFYEVCTNTVSEPTPNTCPSDEHELNENTGYCEVPPIVTCSDGFMLHQGNDLWSSEDDFCRLETPVTYNCDKLHENYNPETGVCEGLLYDVATCDDPMDLVNDICTATLTKPVKCPSGQSFNSSTGRCSQTLYSRAQCPSGSSLSNDRCNGLLVQNASCPSGQTLKGGMCSATLTSAALCRQGGRLREGKCQGIDTHPFGCKSGFELKGLKCVSKDAECRGPTSNNRCSYTTGSQFGSTSYYWNGEEIRGMWAALKVGLSCSLPGTKVGEFECTNMSSGRKKICEIWESTICHSPVESPCNAIDGFVIGDGSQGLCGKSYSEPPLCQAGYGYNIETNKCEKTINSNPICDTGYHFNLTTNKCELEIDTSPICTTGYSYDPVANKCKRIVESEPQCQTGYEYQDGFCYKEISSAPNCPDGYAYSTITGQCELATSTQPRLSCDTEGTSYHAPSNTCRLEVDVEQSCPSSFPVWSDDENRCMSGSLSPLAKVRTKLESNADIDGNNPNEAQALIAYAVAPFSYLASALLPTAYAEEVAEPEGSVTQDTMNAYIGEKFEYAAQTFDYQKAMFAQGQSQLLGGMSSSAPSDGQGTTNVQCELFKGEAMECKQAVGGMQDCCESPVTVSLGDYITLTRHMMSMDSITGQVFGLEGYTGVWDIASNWASEATSTAFDAVQSTFTSGADVVAQQGTEVVGEGAVNAIAQSMMSYTNTFLTETFGAEVAGMFFQQAGIDSAGNAILGASPQMAAAGQALMYCYYAYLAYVVFNLLVNIIFACEEEELDLAMKVELLSAHYLGSYCKTEVLGACLEKRKSYCAYDSPLSRILMEQIYQQPQMGLSWGSAKNPNCSGLSIEDIGNVDWDQVNLDEWVGILIETDNFIQDDVIDIERLTGRGSLLNYGETPETERQNVLEKNTERFDAIDVDEVRRDAYEDAWNEQHN</sequence>
<organism evidence="2 3">
    <name type="scientific">Vibrio azureus NBRC 104587</name>
    <dbReference type="NCBI Taxonomy" id="1219077"/>
    <lineage>
        <taxon>Bacteria</taxon>
        <taxon>Pseudomonadati</taxon>
        <taxon>Pseudomonadota</taxon>
        <taxon>Gammaproteobacteria</taxon>
        <taxon>Vibrionales</taxon>
        <taxon>Vibrionaceae</taxon>
        <taxon>Vibrio</taxon>
    </lineage>
</organism>
<evidence type="ECO:0000313" key="2">
    <source>
        <dbReference type="EMBL" id="GAD75293.1"/>
    </source>
</evidence>
<keyword evidence="1" id="KW-0472">Membrane</keyword>
<comment type="caution">
    <text evidence="2">The sequence shown here is derived from an EMBL/GenBank/DDBJ whole genome shotgun (WGS) entry which is preliminary data.</text>
</comment>